<dbReference type="PANTHER" id="PTHR20982:SF3">
    <property type="entry name" value="MITOCHONDRIAL RIBOSOME RECYCLING FACTOR PSEUDO 1"/>
    <property type="match status" value="1"/>
</dbReference>
<comment type="caution">
    <text evidence="6">The sequence shown here is derived from an EMBL/GenBank/DDBJ whole genome shotgun (WGS) entry which is preliminary data.</text>
</comment>
<reference evidence="6 7" key="1">
    <citation type="submission" date="2015-06" db="EMBL/GenBank/DDBJ databases">
        <title>Draft genome of the ant-associated black yeast Phialophora attae CBS 131958.</title>
        <authorList>
            <person name="Moreno L.F."/>
            <person name="Stielow B.J."/>
            <person name="de Hoog S."/>
            <person name="Vicente V.A."/>
            <person name="Weiss V.A."/>
            <person name="de Vries M."/>
            <person name="Cruz L.M."/>
            <person name="Souza E.M."/>
        </authorList>
    </citation>
    <scope>NUCLEOTIDE SEQUENCE [LARGE SCALE GENOMIC DNA]</scope>
    <source>
        <strain evidence="6 7">CBS 131958</strain>
    </source>
</reference>
<dbReference type="STRING" id="1664694.A0A0N0NR87"/>
<evidence type="ECO:0000313" key="6">
    <source>
        <dbReference type="EMBL" id="KPI44808.1"/>
    </source>
</evidence>
<comment type="similarity">
    <text evidence="1">Belongs to the RRF family.</text>
</comment>
<dbReference type="Gene3D" id="1.10.132.20">
    <property type="entry name" value="Ribosome-recycling factor"/>
    <property type="match status" value="1"/>
</dbReference>
<accession>A0A0N0NR87</accession>
<feature type="region of interest" description="Disordered" evidence="4">
    <location>
        <begin position="1"/>
        <end position="89"/>
    </location>
</feature>
<dbReference type="GO" id="GO:0043023">
    <property type="term" value="F:ribosomal large subunit binding"/>
    <property type="evidence" value="ECO:0007669"/>
    <property type="project" value="TreeGrafter"/>
</dbReference>
<dbReference type="Proteomes" id="UP000038010">
    <property type="component" value="Unassembled WGS sequence"/>
</dbReference>
<evidence type="ECO:0000259" key="5">
    <source>
        <dbReference type="Pfam" id="PF01765"/>
    </source>
</evidence>
<dbReference type="Pfam" id="PF01765">
    <property type="entry name" value="RRF"/>
    <property type="match status" value="1"/>
</dbReference>
<dbReference type="OrthoDB" id="407355at2759"/>
<dbReference type="InterPro" id="IPR036191">
    <property type="entry name" value="RRF_sf"/>
</dbReference>
<dbReference type="PANTHER" id="PTHR20982">
    <property type="entry name" value="RIBOSOME RECYCLING FACTOR"/>
    <property type="match status" value="1"/>
</dbReference>
<dbReference type="AlphaFoldDB" id="A0A0N0NR87"/>
<evidence type="ECO:0000256" key="2">
    <source>
        <dbReference type="ARBA" id="ARBA00022917"/>
    </source>
</evidence>
<gene>
    <name evidence="6" type="ORF">AB675_2408</name>
</gene>
<feature type="compositionally biased region" description="Low complexity" evidence="4">
    <location>
        <begin position="35"/>
        <end position="60"/>
    </location>
</feature>
<keyword evidence="7" id="KW-1185">Reference proteome</keyword>
<dbReference type="InterPro" id="IPR023584">
    <property type="entry name" value="Ribosome_recyc_fac_dom"/>
</dbReference>
<comment type="function">
    <text evidence="3">Necessary for protein synthesis in mitochondria. Functions as a ribosome recycling factor in mitochondria.</text>
</comment>
<dbReference type="InterPro" id="IPR002661">
    <property type="entry name" value="Ribosome_recyc_fac"/>
</dbReference>
<dbReference type="Gene3D" id="3.30.1360.40">
    <property type="match status" value="1"/>
</dbReference>
<dbReference type="SUPFAM" id="SSF55194">
    <property type="entry name" value="Ribosome recycling factor, RRF"/>
    <property type="match status" value="1"/>
</dbReference>
<organism evidence="6 7">
    <name type="scientific">Cyphellophora attinorum</name>
    <dbReference type="NCBI Taxonomy" id="1664694"/>
    <lineage>
        <taxon>Eukaryota</taxon>
        <taxon>Fungi</taxon>
        <taxon>Dikarya</taxon>
        <taxon>Ascomycota</taxon>
        <taxon>Pezizomycotina</taxon>
        <taxon>Eurotiomycetes</taxon>
        <taxon>Chaetothyriomycetidae</taxon>
        <taxon>Chaetothyriales</taxon>
        <taxon>Cyphellophoraceae</taxon>
        <taxon>Cyphellophora</taxon>
    </lineage>
</organism>
<dbReference type="GO" id="GO:0005739">
    <property type="term" value="C:mitochondrion"/>
    <property type="evidence" value="ECO:0007669"/>
    <property type="project" value="TreeGrafter"/>
</dbReference>
<evidence type="ECO:0000256" key="4">
    <source>
        <dbReference type="SAM" id="MobiDB-lite"/>
    </source>
</evidence>
<feature type="domain" description="Ribosome recycling factor" evidence="5">
    <location>
        <begin position="116"/>
        <end position="289"/>
    </location>
</feature>
<dbReference type="EMBL" id="LFJN01000002">
    <property type="protein sequence ID" value="KPI44808.1"/>
    <property type="molecule type" value="Genomic_DNA"/>
</dbReference>
<name>A0A0N0NR87_9EURO</name>
<evidence type="ECO:0000256" key="3">
    <source>
        <dbReference type="ARBA" id="ARBA00024909"/>
    </source>
</evidence>
<dbReference type="GeneID" id="28734259"/>
<dbReference type="RefSeq" id="XP_018004771.1">
    <property type="nucleotide sequence ID" value="XM_018142379.1"/>
</dbReference>
<evidence type="ECO:0000313" key="7">
    <source>
        <dbReference type="Proteomes" id="UP000038010"/>
    </source>
</evidence>
<dbReference type="GO" id="GO:0006412">
    <property type="term" value="P:translation"/>
    <property type="evidence" value="ECO:0007669"/>
    <property type="project" value="UniProtKB-KW"/>
</dbReference>
<evidence type="ECO:0000256" key="1">
    <source>
        <dbReference type="ARBA" id="ARBA00005912"/>
    </source>
</evidence>
<proteinExistence type="inferred from homology"/>
<dbReference type="VEuPathDB" id="FungiDB:AB675_2408"/>
<protein>
    <submittedName>
        <fullName evidence="6">Ribosome-recycling factor, mitochondrial</fullName>
    </submittedName>
</protein>
<keyword evidence="2" id="KW-0648">Protein biosynthesis</keyword>
<sequence length="296" mass="31716">MQPLRPAAVRATVRIASAPPPRSSRPFICHSCRKSSITSTASRTFTTTPSLTKKSSSNPKSARKTPKVDSPAVDTHIPNNAATRNKDAAIDPHDLSELETGIAKALDRLRAALVKTKDAGRVTPENLEALPVELAEKEVSASGKEKTVHQKQSVRLGDIASVAPKGGRTLQVFASDEAHLKSLLSAISASTYSLTPQPPRADAANPLCITVPIPPVTTETRQQAASECKKCLEKATGEIRLARGEAQKRFRRMEIEKLVGPDDIRKAQKSMEEVVRKANADAKDVVDRAAAAALKG</sequence>